<dbReference type="FunFam" id="3.40.50.300:FF:000006">
    <property type="entry name" value="DNA-binding transcriptional regulator NtrC"/>
    <property type="match status" value="1"/>
</dbReference>
<dbReference type="Pfam" id="PF02954">
    <property type="entry name" value="HTH_8"/>
    <property type="match status" value="1"/>
</dbReference>
<dbReference type="Pfam" id="PF00072">
    <property type="entry name" value="Response_reg"/>
    <property type="match status" value="1"/>
</dbReference>
<dbReference type="InterPro" id="IPR027417">
    <property type="entry name" value="P-loop_NTPase"/>
</dbReference>
<gene>
    <name evidence="8" type="ORF">A2462_04850</name>
</gene>
<dbReference type="InterPro" id="IPR001789">
    <property type="entry name" value="Sig_transdc_resp-reg_receiver"/>
</dbReference>
<reference evidence="8 9" key="1">
    <citation type="journal article" date="2016" name="Nat. Commun.">
        <title>Thousands of microbial genomes shed light on interconnected biogeochemical processes in an aquifer system.</title>
        <authorList>
            <person name="Anantharaman K."/>
            <person name="Brown C.T."/>
            <person name="Hug L.A."/>
            <person name="Sharon I."/>
            <person name="Castelle C.J."/>
            <person name="Probst A.J."/>
            <person name="Thomas B.C."/>
            <person name="Singh A."/>
            <person name="Wilkins M.J."/>
            <person name="Karaoz U."/>
            <person name="Brodie E.L."/>
            <person name="Williams K.H."/>
            <person name="Hubbard S.S."/>
            <person name="Banfield J.F."/>
        </authorList>
    </citation>
    <scope>NUCLEOTIDE SEQUENCE [LARGE SCALE GENOMIC DNA]</scope>
</reference>
<dbReference type="SMART" id="SM00448">
    <property type="entry name" value="REC"/>
    <property type="match status" value="1"/>
</dbReference>
<evidence type="ECO:0000256" key="4">
    <source>
        <dbReference type="ARBA" id="ARBA00023163"/>
    </source>
</evidence>
<dbReference type="AlphaFoldDB" id="A0A1F4TQ33"/>
<dbReference type="SMART" id="SM00382">
    <property type="entry name" value="AAA"/>
    <property type="match status" value="1"/>
</dbReference>
<dbReference type="Pfam" id="PF25601">
    <property type="entry name" value="AAA_lid_14"/>
    <property type="match status" value="1"/>
</dbReference>
<dbReference type="InterPro" id="IPR025944">
    <property type="entry name" value="Sigma_54_int_dom_CS"/>
</dbReference>
<dbReference type="GO" id="GO:0043565">
    <property type="term" value="F:sequence-specific DNA binding"/>
    <property type="evidence" value="ECO:0007669"/>
    <property type="project" value="InterPro"/>
</dbReference>
<dbReference type="Gene3D" id="3.40.50.300">
    <property type="entry name" value="P-loop containing nucleotide triphosphate hydrolases"/>
    <property type="match status" value="1"/>
</dbReference>
<dbReference type="SUPFAM" id="SSF52172">
    <property type="entry name" value="CheY-like"/>
    <property type="match status" value="1"/>
</dbReference>
<sequence length="452" mass="51100">MTNQPATILALDDERSMLLTYQNILKKKYNIITTPSTPEALKLLSQQNVDVVLLDIRMPRINGIEAFKRIRTLKPEMEIVMVTASNEALDAVEALKLGAFDYILKPFELKQLVSTIEKALKKMTLIRENLYLKERLAQSSSYCDLLGNTQEMKRIFETIDIVAKTDSSILITGESGTGKELVAKAIHQKSRRASQPYVTINCAALPETLLESELFGFERGAFTGATERKPGKFELANLGTLFLDEIGCMTAKMQAKLLRSIQSRSVDRVGGTVPIPIDVRIISATNIDFQPAISDRSFREDLFYRLNVIPIHLPPLRERIRDLPLFLNYFLNKFNAELNRQIQGFNKEAIVLLESYDWPGNIRELQNIVERLVTLCFSQQITAEHVKKSLSLFGNKDNSMEVQALFMAVESFEKKHILKALERTSDNRTQAARLLGIARSTLISKISSLNIC</sequence>
<dbReference type="Pfam" id="PF00158">
    <property type="entry name" value="Sigma54_activat"/>
    <property type="match status" value="1"/>
</dbReference>
<evidence type="ECO:0000259" key="6">
    <source>
        <dbReference type="PROSITE" id="PS50045"/>
    </source>
</evidence>
<accession>A0A1F4TQ33</accession>
<evidence type="ECO:0000256" key="2">
    <source>
        <dbReference type="ARBA" id="ARBA00022840"/>
    </source>
</evidence>
<dbReference type="InterPro" id="IPR002078">
    <property type="entry name" value="Sigma_54_int"/>
</dbReference>
<evidence type="ECO:0000256" key="5">
    <source>
        <dbReference type="PROSITE-ProRule" id="PRU00169"/>
    </source>
</evidence>
<dbReference type="SUPFAM" id="SSF46689">
    <property type="entry name" value="Homeodomain-like"/>
    <property type="match status" value="1"/>
</dbReference>
<dbReference type="PROSITE" id="PS00688">
    <property type="entry name" value="SIGMA54_INTERACT_3"/>
    <property type="match status" value="1"/>
</dbReference>
<dbReference type="InterPro" id="IPR058031">
    <property type="entry name" value="AAA_lid_NorR"/>
</dbReference>
<evidence type="ECO:0000313" key="8">
    <source>
        <dbReference type="EMBL" id="OGC34640.1"/>
    </source>
</evidence>
<organism evidence="8 9">
    <name type="scientific">candidate division WOR-1 bacterium RIFOXYC2_FULL_41_25</name>
    <dbReference type="NCBI Taxonomy" id="1802586"/>
    <lineage>
        <taxon>Bacteria</taxon>
        <taxon>Bacillati</taxon>
        <taxon>Saganbacteria</taxon>
    </lineage>
</organism>
<dbReference type="Gene3D" id="3.40.50.2300">
    <property type="match status" value="1"/>
</dbReference>
<dbReference type="SUPFAM" id="SSF52540">
    <property type="entry name" value="P-loop containing nucleoside triphosphate hydrolases"/>
    <property type="match status" value="1"/>
</dbReference>
<dbReference type="Gene3D" id="1.10.8.60">
    <property type="match status" value="1"/>
</dbReference>
<evidence type="ECO:0000256" key="3">
    <source>
        <dbReference type="ARBA" id="ARBA00023015"/>
    </source>
</evidence>
<dbReference type="PRINTS" id="PR01590">
    <property type="entry name" value="HTHFIS"/>
</dbReference>
<keyword evidence="3" id="KW-0805">Transcription regulation</keyword>
<dbReference type="InterPro" id="IPR003593">
    <property type="entry name" value="AAA+_ATPase"/>
</dbReference>
<keyword evidence="2" id="KW-0067">ATP-binding</keyword>
<dbReference type="GO" id="GO:0000160">
    <property type="term" value="P:phosphorelay signal transduction system"/>
    <property type="evidence" value="ECO:0007669"/>
    <property type="project" value="InterPro"/>
</dbReference>
<dbReference type="InterPro" id="IPR002197">
    <property type="entry name" value="HTH_Fis"/>
</dbReference>
<dbReference type="Gene3D" id="1.10.10.60">
    <property type="entry name" value="Homeodomain-like"/>
    <property type="match status" value="1"/>
</dbReference>
<dbReference type="InterPro" id="IPR009057">
    <property type="entry name" value="Homeodomain-like_sf"/>
</dbReference>
<proteinExistence type="predicted"/>
<evidence type="ECO:0000256" key="1">
    <source>
        <dbReference type="ARBA" id="ARBA00022741"/>
    </source>
</evidence>
<evidence type="ECO:0000313" key="9">
    <source>
        <dbReference type="Proteomes" id="UP000177309"/>
    </source>
</evidence>
<dbReference type="PANTHER" id="PTHR32071:SF113">
    <property type="entry name" value="ALGINATE BIOSYNTHESIS TRANSCRIPTIONAL REGULATORY PROTEIN ALGB"/>
    <property type="match status" value="1"/>
</dbReference>
<dbReference type="PROSITE" id="PS00675">
    <property type="entry name" value="SIGMA54_INTERACT_1"/>
    <property type="match status" value="1"/>
</dbReference>
<dbReference type="Proteomes" id="UP000177309">
    <property type="component" value="Unassembled WGS sequence"/>
</dbReference>
<dbReference type="GO" id="GO:0006355">
    <property type="term" value="P:regulation of DNA-templated transcription"/>
    <property type="evidence" value="ECO:0007669"/>
    <property type="project" value="InterPro"/>
</dbReference>
<keyword evidence="5" id="KW-0597">Phosphoprotein</keyword>
<dbReference type="CDD" id="cd00009">
    <property type="entry name" value="AAA"/>
    <property type="match status" value="1"/>
</dbReference>
<keyword evidence="4" id="KW-0804">Transcription</keyword>
<dbReference type="InterPro" id="IPR025662">
    <property type="entry name" value="Sigma_54_int_dom_ATP-bd_1"/>
</dbReference>
<comment type="caution">
    <text evidence="8">The sequence shown here is derived from an EMBL/GenBank/DDBJ whole genome shotgun (WGS) entry which is preliminary data.</text>
</comment>
<evidence type="ECO:0008006" key="10">
    <source>
        <dbReference type="Google" id="ProtNLM"/>
    </source>
</evidence>
<evidence type="ECO:0000259" key="7">
    <source>
        <dbReference type="PROSITE" id="PS50110"/>
    </source>
</evidence>
<name>A0A1F4TQ33_UNCSA</name>
<dbReference type="PANTHER" id="PTHR32071">
    <property type="entry name" value="TRANSCRIPTIONAL REGULATORY PROTEIN"/>
    <property type="match status" value="1"/>
</dbReference>
<dbReference type="PROSITE" id="PS50045">
    <property type="entry name" value="SIGMA54_INTERACT_4"/>
    <property type="match status" value="1"/>
</dbReference>
<feature type="domain" description="Sigma-54 factor interaction" evidence="6">
    <location>
        <begin position="145"/>
        <end position="374"/>
    </location>
</feature>
<feature type="domain" description="Response regulatory" evidence="7">
    <location>
        <begin position="7"/>
        <end position="120"/>
    </location>
</feature>
<dbReference type="GO" id="GO:0005524">
    <property type="term" value="F:ATP binding"/>
    <property type="evidence" value="ECO:0007669"/>
    <property type="project" value="UniProtKB-KW"/>
</dbReference>
<feature type="modified residue" description="4-aspartylphosphate" evidence="5">
    <location>
        <position position="55"/>
    </location>
</feature>
<protein>
    <recommendedName>
        <fullName evidence="10">Fis family transcriptional regulator</fullName>
    </recommendedName>
</protein>
<dbReference type="PROSITE" id="PS50110">
    <property type="entry name" value="RESPONSE_REGULATORY"/>
    <property type="match status" value="1"/>
</dbReference>
<dbReference type="InterPro" id="IPR011006">
    <property type="entry name" value="CheY-like_superfamily"/>
</dbReference>
<keyword evidence="1" id="KW-0547">Nucleotide-binding</keyword>
<dbReference type="EMBL" id="MEUI01000014">
    <property type="protein sequence ID" value="OGC34640.1"/>
    <property type="molecule type" value="Genomic_DNA"/>
</dbReference>